<protein>
    <submittedName>
        <fullName evidence="2">Uncharacterized protein</fullName>
    </submittedName>
</protein>
<reference evidence="2 3" key="1">
    <citation type="submission" date="2016-06" db="EMBL/GenBank/DDBJ databases">
        <title>Evolution of pathogenesis and genome organization in the Tremellales.</title>
        <authorList>
            <person name="Cuomo C."/>
            <person name="Litvintseva A."/>
            <person name="Heitman J."/>
            <person name="Chen Y."/>
            <person name="Sun S."/>
            <person name="Springer D."/>
            <person name="Dromer F."/>
            <person name="Young S."/>
            <person name="Zeng Q."/>
            <person name="Chapman S."/>
            <person name="Gujja S."/>
            <person name="Saif S."/>
            <person name="Birren B."/>
        </authorList>
    </citation>
    <scope>NUCLEOTIDE SEQUENCE [LARGE SCALE GENOMIC DNA]</scope>
    <source>
        <strain evidence="2 3">ATCC 28783</strain>
    </source>
</reference>
<proteinExistence type="predicted"/>
<comment type="caution">
    <text evidence="2">The sequence shown here is derived from an EMBL/GenBank/DDBJ whole genome shotgun (WGS) entry which is preliminary data.</text>
</comment>
<dbReference type="EMBL" id="SDIL01000058">
    <property type="protein sequence ID" value="RXK37865.1"/>
    <property type="molecule type" value="Genomic_DNA"/>
</dbReference>
<evidence type="ECO:0000313" key="2">
    <source>
        <dbReference type="EMBL" id="RXK37865.1"/>
    </source>
</evidence>
<keyword evidence="3" id="KW-1185">Reference proteome</keyword>
<feature type="compositionally biased region" description="Low complexity" evidence="1">
    <location>
        <begin position="166"/>
        <end position="178"/>
    </location>
</feature>
<dbReference type="AlphaFoldDB" id="A0A4Q1BJN3"/>
<feature type="compositionally biased region" description="Polar residues" evidence="1">
    <location>
        <begin position="91"/>
        <end position="115"/>
    </location>
</feature>
<feature type="compositionally biased region" description="Low complexity" evidence="1">
    <location>
        <begin position="19"/>
        <end position="35"/>
    </location>
</feature>
<sequence>MPKHPLGDTFFQPYISIRVRPTSTSSSSVPASITIHQDGVGSQRNPIALSDSEPQSDPEPSDVTNQTPLPHMGSWTSPIDLLSEEEPEQSIPITRTPSSIASQKVMHSTSNSSTPLARKRPLTDDVVNGRTASLNCTSTGRRKIQTINHIPTERLTKRNDECRQGSTSSNSTSSSRSICEISSPELNYPETYSPFYRRNVRDARLASKNLSQDNLRVSSDKRRRVTMRETTTTIREVQMDFETQVEGDEPDERSIRERKKIVNSDMRRKLEYKTSRYSPPTDDSDMDEFDKLEIGHKDFILTSPKTLKSLFPC</sequence>
<gene>
    <name evidence="2" type="ORF">M231_04863</name>
</gene>
<accession>A0A4Q1BJN3</accession>
<evidence type="ECO:0000313" key="3">
    <source>
        <dbReference type="Proteomes" id="UP000289152"/>
    </source>
</evidence>
<feature type="region of interest" description="Disordered" evidence="1">
    <location>
        <begin position="157"/>
        <end position="178"/>
    </location>
</feature>
<dbReference type="InParanoid" id="A0A4Q1BJN3"/>
<organism evidence="2 3">
    <name type="scientific">Tremella mesenterica</name>
    <name type="common">Jelly fungus</name>
    <dbReference type="NCBI Taxonomy" id="5217"/>
    <lineage>
        <taxon>Eukaryota</taxon>
        <taxon>Fungi</taxon>
        <taxon>Dikarya</taxon>
        <taxon>Basidiomycota</taxon>
        <taxon>Agaricomycotina</taxon>
        <taxon>Tremellomycetes</taxon>
        <taxon>Tremellales</taxon>
        <taxon>Tremellaceae</taxon>
        <taxon>Tremella</taxon>
    </lineage>
</organism>
<name>A0A4Q1BJN3_TREME</name>
<evidence type="ECO:0000256" key="1">
    <source>
        <dbReference type="SAM" id="MobiDB-lite"/>
    </source>
</evidence>
<feature type="region of interest" description="Disordered" evidence="1">
    <location>
        <begin position="19"/>
        <end position="125"/>
    </location>
</feature>
<dbReference type="Proteomes" id="UP000289152">
    <property type="component" value="Unassembled WGS sequence"/>
</dbReference>